<keyword evidence="2" id="KW-1185">Reference proteome</keyword>
<sequence length="135" mass="14926">MLSVLVTALSHPANAQDFPRQGYEGAPNGLAAPFAGQWGMKFPEPEGTIVSAIIVSCDDPIRIEAVDDTHISYGSPGREPALFEVFAFEGRTTWAPPTAETYIAVWLDPDSFHLHRTEMGRADWADPRLYFRCES</sequence>
<proteinExistence type="predicted"/>
<organism evidence="1 2">
    <name type="scientific">Devosia enhydra</name>
    <dbReference type="NCBI Taxonomy" id="665118"/>
    <lineage>
        <taxon>Bacteria</taxon>
        <taxon>Pseudomonadati</taxon>
        <taxon>Pseudomonadota</taxon>
        <taxon>Alphaproteobacteria</taxon>
        <taxon>Hyphomicrobiales</taxon>
        <taxon>Devosiaceae</taxon>
        <taxon>Devosia</taxon>
    </lineage>
</organism>
<protein>
    <submittedName>
        <fullName evidence="1">Uncharacterized protein</fullName>
    </submittedName>
</protein>
<gene>
    <name evidence="1" type="ORF">SAMN02983003_1243</name>
</gene>
<evidence type="ECO:0000313" key="2">
    <source>
        <dbReference type="Proteomes" id="UP000183447"/>
    </source>
</evidence>
<dbReference type="EMBL" id="FPKU01000001">
    <property type="protein sequence ID" value="SFZ82729.1"/>
    <property type="molecule type" value="Genomic_DNA"/>
</dbReference>
<accession>A0A1K2HW08</accession>
<evidence type="ECO:0000313" key="1">
    <source>
        <dbReference type="EMBL" id="SFZ82729.1"/>
    </source>
</evidence>
<dbReference type="Proteomes" id="UP000183447">
    <property type="component" value="Unassembled WGS sequence"/>
</dbReference>
<dbReference type="AlphaFoldDB" id="A0A1K2HW08"/>
<name>A0A1K2HW08_9HYPH</name>
<dbReference type="STRING" id="665118.SAMN02983003_1243"/>
<reference evidence="1 2" key="1">
    <citation type="submission" date="2016-11" db="EMBL/GenBank/DDBJ databases">
        <authorList>
            <person name="Jaros S."/>
            <person name="Januszkiewicz K."/>
            <person name="Wedrychowicz H."/>
        </authorList>
    </citation>
    <scope>NUCLEOTIDE SEQUENCE [LARGE SCALE GENOMIC DNA]</scope>
    <source>
        <strain evidence="1 2">ATCC 23634</strain>
    </source>
</reference>